<dbReference type="RefSeq" id="WP_245798523.1">
    <property type="nucleotide sequence ID" value="NZ_FQVD01000018.1"/>
</dbReference>
<keyword evidence="1" id="KW-1133">Transmembrane helix</keyword>
<feature type="transmembrane region" description="Helical" evidence="1">
    <location>
        <begin position="109"/>
        <end position="127"/>
    </location>
</feature>
<keyword evidence="2" id="KW-0732">Signal</keyword>
<keyword evidence="4" id="KW-1185">Reference proteome</keyword>
<dbReference type="Proteomes" id="UP000184436">
    <property type="component" value="Unassembled WGS sequence"/>
</dbReference>
<accession>A0A1M5BDE6</accession>
<reference evidence="3 4" key="1">
    <citation type="submission" date="2016-11" db="EMBL/GenBank/DDBJ databases">
        <authorList>
            <person name="Jaros S."/>
            <person name="Januszkiewicz K."/>
            <person name="Wedrychowicz H."/>
        </authorList>
    </citation>
    <scope>NUCLEOTIDE SEQUENCE [LARGE SCALE GENOMIC DNA]</scope>
    <source>
        <strain evidence="3 4">DSM 26883</strain>
    </source>
</reference>
<gene>
    <name evidence="3" type="ORF">SAMN05444349_11874</name>
</gene>
<feature type="chain" id="PRO_5011979470" evidence="2">
    <location>
        <begin position="21"/>
        <end position="133"/>
    </location>
</feature>
<sequence>MMKRLILYLIVFLMSGTCFTSCRSVQYVPVETVKKDSIYINKIQHDSIYRRDSVYIDRSGDTIYIYKDRYLYKYKNLTDTVYISRVDSINVPYMVEKKLTRWQSIKMELGGWAFAAIVIIIIGWLIYAKTKFI</sequence>
<dbReference type="EMBL" id="FQVD01000018">
    <property type="protein sequence ID" value="SHF40445.1"/>
    <property type="molecule type" value="Genomic_DNA"/>
</dbReference>
<proteinExistence type="predicted"/>
<name>A0A1M5BDE6_9BACE</name>
<evidence type="ECO:0000313" key="3">
    <source>
        <dbReference type="EMBL" id="SHF40445.1"/>
    </source>
</evidence>
<dbReference type="STRING" id="871325.SAMN05444349_11874"/>
<evidence type="ECO:0000256" key="2">
    <source>
        <dbReference type="SAM" id="SignalP"/>
    </source>
</evidence>
<dbReference type="AlphaFoldDB" id="A0A1M5BDE6"/>
<keyword evidence="1" id="KW-0472">Membrane</keyword>
<organism evidence="3 4">
    <name type="scientific">Bacteroides faecichinchillae</name>
    <dbReference type="NCBI Taxonomy" id="871325"/>
    <lineage>
        <taxon>Bacteria</taxon>
        <taxon>Pseudomonadati</taxon>
        <taxon>Bacteroidota</taxon>
        <taxon>Bacteroidia</taxon>
        <taxon>Bacteroidales</taxon>
        <taxon>Bacteroidaceae</taxon>
        <taxon>Bacteroides</taxon>
    </lineage>
</organism>
<evidence type="ECO:0000313" key="4">
    <source>
        <dbReference type="Proteomes" id="UP000184436"/>
    </source>
</evidence>
<keyword evidence="1" id="KW-0812">Transmembrane</keyword>
<evidence type="ECO:0000256" key="1">
    <source>
        <dbReference type="SAM" id="Phobius"/>
    </source>
</evidence>
<feature type="signal peptide" evidence="2">
    <location>
        <begin position="1"/>
        <end position="20"/>
    </location>
</feature>
<protein>
    <submittedName>
        <fullName evidence="3">Uncharacterized protein</fullName>
    </submittedName>
</protein>